<dbReference type="PROSITE" id="PS50102">
    <property type="entry name" value="RRM"/>
    <property type="match status" value="1"/>
</dbReference>
<comment type="similarity">
    <text evidence="1 4">Belongs to the RBM8A family.</text>
</comment>
<dbReference type="InterPro" id="IPR008111">
    <property type="entry name" value="RNA-bd_8"/>
</dbReference>
<organism evidence="6 7">
    <name type="scientific">Orchesella cincta</name>
    <name type="common">Springtail</name>
    <name type="synonym">Podura cincta</name>
    <dbReference type="NCBI Taxonomy" id="48709"/>
    <lineage>
        <taxon>Eukaryota</taxon>
        <taxon>Metazoa</taxon>
        <taxon>Ecdysozoa</taxon>
        <taxon>Arthropoda</taxon>
        <taxon>Hexapoda</taxon>
        <taxon>Collembola</taxon>
        <taxon>Entomobryomorpha</taxon>
        <taxon>Entomobryoidea</taxon>
        <taxon>Orchesellidae</taxon>
        <taxon>Orchesellinae</taxon>
        <taxon>Orchesella</taxon>
    </lineage>
</organism>
<comment type="function">
    <text evidence="4">Core component of the splicing-dependent multiprotein exon junction complex (EJC) deposited at splice junctions on mRNAs.</text>
</comment>
<dbReference type="Gene3D" id="3.30.70.330">
    <property type="match status" value="1"/>
</dbReference>
<evidence type="ECO:0000313" key="7">
    <source>
        <dbReference type="Proteomes" id="UP000094527"/>
    </source>
</evidence>
<dbReference type="InterPro" id="IPR035979">
    <property type="entry name" value="RBD_domain_sf"/>
</dbReference>
<dbReference type="OMA" id="VDWAFMK"/>
<keyword evidence="4" id="KW-0507">mRNA processing</keyword>
<dbReference type="AlphaFoldDB" id="A0A1D2MK20"/>
<dbReference type="GO" id="GO:0016607">
    <property type="term" value="C:nuclear speck"/>
    <property type="evidence" value="ECO:0007669"/>
    <property type="project" value="UniProtKB-SubCell"/>
</dbReference>
<keyword evidence="4" id="KW-0813">Transport</keyword>
<evidence type="ECO:0000256" key="1">
    <source>
        <dbReference type="ARBA" id="ARBA00007987"/>
    </source>
</evidence>
<comment type="subcellular location">
    <subcellularLocation>
        <location evidence="4">Nucleus</location>
    </subcellularLocation>
    <subcellularLocation>
        <location evidence="4">Nucleus speckle</location>
    </subcellularLocation>
    <subcellularLocation>
        <location evidence="4">Cytoplasm</location>
    </subcellularLocation>
</comment>
<dbReference type="InterPro" id="IPR012677">
    <property type="entry name" value="Nucleotide-bd_a/b_plait_sf"/>
</dbReference>
<dbReference type="OrthoDB" id="15688at2759"/>
<evidence type="ECO:0000259" key="5">
    <source>
        <dbReference type="PROSITE" id="PS50102"/>
    </source>
</evidence>
<proteinExistence type="inferred from homology"/>
<comment type="caution">
    <text evidence="6">The sequence shown here is derived from an EMBL/GenBank/DDBJ whole genome shotgun (WGS) entry which is preliminary data.</text>
</comment>
<accession>A0A1D2MK20</accession>
<dbReference type="EMBL" id="LJIJ01001042">
    <property type="protein sequence ID" value="ODM93235.1"/>
    <property type="molecule type" value="Genomic_DNA"/>
</dbReference>
<reference evidence="6 7" key="1">
    <citation type="journal article" date="2016" name="Genome Biol. Evol.">
        <title>Gene Family Evolution Reflects Adaptation to Soil Environmental Stressors in the Genome of the Collembolan Orchesella cincta.</title>
        <authorList>
            <person name="Faddeeva-Vakhrusheva A."/>
            <person name="Derks M.F."/>
            <person name="Anvar S.Y."/>
            <person name="Agamennone V."/>
            <person name="Suring W."/>
            <person name="Smit S."/>
            <person name="van Straalen N.M."/>
            <person name="Roelofs D."/>
        </authorList>
    </citation>
    <scope>NUCLEOTIDE SEQUENCE [LARGE SCALE GENOMIC DNA]</scope>
    <source>
        <tissue evidence="6">Mixed pool</tissue>
    </source>
</reference>
<dbReference type="Proteomes" id="UP000094527">
    <property type="component" value="Unassembled WGS sequence"/>
</dbReference>
<keyword evidence="4" id="KW-0508">mRNA splicing</keyword>
<dbReference type="GO" id="GO:0003723">
    <property type="term" value="F:RNA binding"/>
    <property type="evidence" value="ECO:0007669"/>
    <property type="project" value="UniProtKB-UniRule"/>
</dbReference>
<feature type="domain" description="RRM" evidence="5">
    <location>
        <begin position="84"/>
        <end position="162"/>
    </location>
</feature>
<dbReference type="PANTHER" id="PTHR45894">
    <property type="entry name" value="RNA-BINDING PROTEIN 8A"/>
    <property type="match status" value="1"/>
</dbReference>
<evidence type="ECO:0000256" key="3">
    <source>
        <dbReference type="PROSITE-ProRule" id="PRU00176"/>
    </source>
</evidence>
<evidence type="ECO:0000313" key="6">
    <source>
        <dbReference type="EMBL" id="ODM93235.1"/>
    </source>
</evidence>
<keyword evidence="4" id="KW-0963">Cytoplasm</keyword>
<dbReference type="GO" id="GO:0005737">
    <property type="term" value="C:cytoplasm"/>
    <property type="evidence" value="ECO:0007669"/>
    <property type="project" value="UniProtKB-SubCell"/>
</dbReference>
<protein>
    <recommendedName>
        <fullName evidence="4">RNA-binding protein 8A</fullName>
    </recommendedName>
</protein>
<keyword evidence="7" id="KW-1185">Reference proteome</keyword>
<evidence type="ECO:0000256" key="4">
    <source>
        <dbReference type="RuleBase" id="RU361239"/>
    </source>
</evidence>
<dbReference type="SUPFAM" id="SSF54928">
    <property type="entry name" value="RNA-binding domain, RBD"/>
    <property type="match status" value="1"/>
</dbReference>
<dbReference type="GO" id="GO:0006397">
    <property type="term" value="P:mRNA processing"/>
    <property type="evidence" value="ECO:0007669"/>
    <property type="project" value="UniProtKB-KW"/>
</dbReference>
<keyword evidence="4" id="KW-0509">mRNA transport</keyword>
<dbReference type="PRINTS" id="PR01738">
    <property type="entry name" value="RNABINDINGM8"/>
</dbReference>
<dbReference type="GO" id="GO:0051028">
    <property type="term" value="P:mRNA transport"/>
    <property type="evidence" value="ECO:0007669"/>
    <property type="project" value="UniProtKB-KW"/>
</dbReference>
<name>A0A1D2MK20_ORCCI</name>
<evidence type="ECO:0000256" key="2">
    <source>
        <dbReference type="ARBA" id="ARBA00022884"/>
    </source>
</evidence>
<dbReference type="GO" id="GO:0008380">
    <property type="term" value="P:RNA splicing"/>
    <property type="evidence" value="ECO:0007669"/>
    <property type="project" value="UniProtKB-KW"/>
</dbReference>
<dbReference type="InterPro" id="IPR000504">
    <property type="entry name" value="RRM_dom"/>
</dbReference>
<dbReference type="STRING" id="48709.A0A1D2MK20"/>
<keyword evidence="4" id="KW-0539">Nucleus</keyword>
<dbReference type="SMART" id="SM00360">
    <property type="entry name" value="RRM"/>
    <property type="match status" value="1"/>
</dbReference>
<dbReference type="Pfam" id="PF00076">
    <property type="entry name" value="RRM_1"/>
    <property type="match status" value="1"/>
</dbReference>
<sequence length="176" mass="20136">MSDMLELDISHQDSEGEERMIIEESAGIGKLKQQVRKRKGRGFASADKTVRREVLLDNFERVRTARADEKEGVDVQAQRSAEGWILIVTGIHEEGHEEDVQEKFAEFGKIKSIRLDLDHRTGFLKGYSFVEFENFKDAVTAKEALNETELLGNTIRVDWAFMKKPISTGGRSRRHQ</sequence>
<comment type="subunit">
    <text evidence="4">Heterodimer with MAGOH. Part of the mRNA splicing-dependent exon junction complex (EJC) complex; the core complex contains CASC3, EIF4A3, MAGOH and RBM8A.</text>
</comment>
<gene>
    <name evidence="6" type="ORF">Ocin01_13446</name>
</gene>
<keyword evidence="2 3" id="KW-0694">RNA-binding</keyword>